<organism evidence="8 9">
    <name type="scientific">Lactobacillus xylocopicola</name>
    <dbReference type="NCBI Taxonomy" id="2976676"/>
    <lineage>
        <taxon>Bacteria</taxon>
        <taxon>Bacillati</taxon>
        <taxon>Bacillota</taxon>
        <taxon>Bacilli</taxon>
        <taxon>Lactobacillales</taxon>
        <taxon>Lactobacillaceae</taxon>
        <taxon>Lactobacillus</taxon>
    </lineage>
</organism>
<reference evidence="8 9" key="1">
    <citation type="journal article" date="2023" name="Microbiol. Spectr.">
        <title>Symbiosis of Carpenter Bees with Uncharacterized Lactic Acid Bacteria Showing NAD Auxotrophy.</title>
        <authorList>
            <person name="Kawasaki S."/>
            <person name="Ozawa K."/>
            <person name="Mori T."/>
            <person name="Yamamoto A."/>
            <person name="Ito M."/>
            <person name="Ohkuma M."/>
            <person name="Sakamoto M."/>
            <person name="Matsutani M."/>
        </authorList>
    </citation>
    <scope>NUCLEOTIDE SEQUENCE [LARGE SCALE GENOMIC DNA]</scope>
    <source>
        <strain evidence="8 9">Kim32-2</strain>
    </source>
</reference>
<evidence type="ECO:0000313" key="9">
    <source>
        <dbReference type="Proteomes" id="UP001321741"/>
    </source>
</evidence>
<keyword evidence="4" id="KW-0067">ATP-binding</keyword>
<evidence type="ECO:0000259" key="7">
    <source>
        <dbReference type="Pfam" id="PF01171"/>
    </source>
</evidence>
<comment type="subcellular location">
    <subcellularLocation>
        <location evidence="6">Cytoplasm</location>
    </subcellularLocation>
</comment>
<comment type="similarity">
    <text evidence="6">Belongs to the tRNA(Ile)-lysidine synthase family.</text>
</comment>
<gene>
    <name evidence="6 8" type="primary">tilS</name>
    <name evidence="8" type="ORF">KIM322_11930</name>
</gene>
<evidence type="ECO:0000256" key="2">
    <source>
        <dbReference type="ARBA" id="ARBA00022694"/>
    </source>
</evidence>
<dbReference type="EC" id="6.3.4.19" evidence="6"/>
<name>A0ABM8BI03_9LACO</name>
<dbReference type="InterPro" id="IPR011063">
    <property type="entry name" value="TilS/TtcA_N"/>
</dbReference>
<dbReference type="SUPFAM" id="SSF56037">
    <property type="entry name" value="PheT/TilS domain"/>
    <property type="match status" value="1"/>
</dbReference>
<dbReference type="Pfam" id="PF01171">
    <property type="entry name" value="ATP_bind_3"/>
    <property type="match status" value="1"/>
</dbReference>
<keyword evidence="2 6" id="KW-0819">tRNA processing</keyword>
<dbReference type="HAMAP" id="MF_01161">
    <property type="entry name" value="tRNA_Ile_lys_synt"/>
    <property type="match status" value="1"/>
</dbReference>
<dbReference type="SUPFAM" id="SSF52402">
    <property type="entry name" value="Adenine nucleotide alpha hydrolases-like"/>
    <property type="match status" value="1"/>
</dbReference>
<keyword evidence="9" id="KW-1185">Reference proteome</keyword>
<keyword evidence="6" id="KW-0963">Cytoplasm</keyword>
<dbReference type="NCBIfam" id="TIGR02432">
    <property type="entry name" value="lysidine_TilS_N"/>
    <property type="match status" value="1"/>
</dbReference>
<keyword evidence="1 6" id="KW-0436">Ligase</keyword>
<comment type="caution">
    <text evidence="6">Lacks conserved residue(s) required for the propagation of feature annotation.</text>
</comment>
<dbReference type="InterPro" id="IPR014729">
    <property type="entry name" value="Rossmann-like_a/b/a_fold"/>
</dbReference>
<evidence type="ECO:0000256" key="4">
    <source>
        <dbReference type="ARBA" id="ARBA00022840"/>
    </source>
</evidence>
<evidence type="ECO:0000256" key="3">
    <source>
        <dbReference type="ARBA" id="ARBA00022741"/>
    </source>
</evidence>
<keyword evidence="3" id="KW-0547">Nucleotide-binding</keyword>
<comment type="catalytic activity">
    <reaction evidence="5 6">
        <text>cytidine(34) in tRNA(Ile2) + L-lysine + ATP = lysidine(34) in tRNA(Ile2) + AMP + diphosphate + H(+)</text>
        <dbReference type="Rhea" id="RHEA:43744"/>
        <dbReference type="Rhea" id="RHEA-COMP:10625"/>
        <dbReference type="Rhea" id="RHEA-COMP:10670"/>
        <dbReference type="ChEBI" id="CHEBI:15378"/>
        <dbReference type="ChEBI" id="CHEBI:30616"/>
        <dbReference type="ChEBI" id="CHEBI:32551"/>
        <dbReference type="ChEBI" id="CHEBI:33019"/>
        <dbReference type="ChEBI" id="CHEBI:82748"/>
        <dbReference type="ChEBI" id="CHEBI:83665"/>
        <dbReference type="ChEBI" id="CHEBI:456215"/>
        <dbReference type="EC" id="6.3.4.19"/>
    </reaction>
</comment>
<dbReference type="CDD" id="cd01992">
    <property type="entry name" value="TilS_N"/>
    <property type="match status" value="1"/>
</dbReference>
<evidence type="ECO:0000256" key="1">
    <source>
        <dbReference type="ARBA" id="ARBA00022598"/>
    </source>
</evidence>
<accession>A0ABM8BI03</accession>
<dbReference type="Gene3D" id="3.40.50.620">
    <property type="entry name" value="HUPs"/>
    <property type="match status" value="1"/>
</dbReference>
<evidence type="ECO:0000256" key="5">
    <source>
        <dbReference type="ARBA" id="ARBA00048539"/>
    </source>
</evidence>
<dbReference type="InterPro" id="IPR012795">
    <property type="entry name" value="tRNA_Ile_lys_synt_N"/>
</dbReference>
<proteinExistence type="inferred from homology"/>
<protein>
    <recommendedName>
        <fullName evidence="6">tRNA(Ile)-lysidine synthase</fullName>
        <ecNumber evidence="6">6.3.4.19</ecNumber>
    </recommendedName>
    <alternativeName>
        <fullName evidence="6">tRNA(Ile)-2-lysyl-cytidine synthase</fullName>
    </alternativeName>
    <alternativeName>
        <fullName evidence="6">tRNA(Ile)-lysidine synthetase</fullName>
    </alternativeName>
</protein>
<dbReference type="InterPro" id="IPR012094">
    <property type="entry name" value="tRNA_Ile_lys_synt"/>
</dbReference>
<dbReference type="PANTHER" id="PTHR43033:SF1">
    <property type="entry name" value="TRNA(ILE)-LYSIDINE SYNTHASE-RELATED"/>
    <property type="match status" value="1"/>
</dbReference>
<evidence type="ECO:0000313" key="8">
    <source>
        <dbReference type="EMBL" id="BDR60932.1"/>
    </source>
</evidence>
<comment type="function">
    <text evidence="6">Ligates lysine onto the cytidine present at position 34 of the AUA codon-specific tRNA(Ile) that contains the anticodon CAU, in an ATP-dependent manner. Cytidine is converted to lysidine, thus changing the amino acid specificity of the tRNA from methionine to isoleucine.</text>
</comment>
<evidence type="ECO:0000256" key="6">
    <source>
        <dbReference type="HAMAP-Rule" id="MF_01161"/>
    </source>
</evidence>
<sequence length="390" mass="44656">MALLDLLNQLKQKYHFQLLAAHFDHQLRPTSHCESATLAKYSQDKGIKVVDGIWPQRLHPDSGLEAAARLARYQFLDQVMEQNGGDYLLTAHHLDDLVENILLKFIRSGNPSEMNSLKAIGRMHGKLLLRPLLTVTKTDLLNYDRENKIPFVEDESNQEDDTQRNRLRHHIIPLLKQENPQLTQSALRFSKQVDLMTSQVAQSYASLPQPTSFLAVALRLPQSALAHLSADQQTGYWQYFIWQNWHRRVNDHLTGFELLTYQGYFYLLKQRPTFTIAPAAIELGHEFSYGQRRFILVKQARTGGHLLGQFVAPRAAAFKVGPLKQGQRLLLKNGHHVKSKKKFAQAGIPNALRPYCLAIYADQQVVFVEETYRNQQAAAGLAEYYLYVEN</sequence>
<feature type="domain" description="tRNA(Ile)-lysidine/2-thiocytidine synthase N-terminal" evidence="7">
    <location>
        <begin position="1"/>
        <end position="169"/>
    </location>
</feature>
<dbReference type="PANTHER" id="PTHR43033">
    <property type="entry name" value="TRNA(ILE)-LYSIDINE SYNTHASE-RELATED"/>
    <property type="match status" value="1"/>
</dbReference>
<dbReference type="Proteomes" id="UP001321741">
    <property type="component" value="Chromosome"/>
</dbReference>
<dbReference type="EMBL" id="AP026803">
    <property type="protein sequence ID" value="BDR60932.1"/>
    <property type="molecule type" value="Genomic_DNA"/>
</dbReference>